<feature type="region of interest" description="Disordered" evidence="1">
    <location>
        <begin position="1"/>
        <end position="41"/>
    </location>
</feature>
<dbReference type="HOGENOM" id="CLU_241482_0_0_1"/>
<feature type="region of interest" description="Disordered" evidence="1">
    <location>
        <begin position="1198"/>
        <end position="1226"/>
    </location>
</feature>
<accession>K1QBX5</accession>
<feature type="compositionally biased region" description="Basic and acidic residues" evidence="1">
    <location>
        <begin position="1397"/>
        <end position="1427"/>
    </location>
</feature>
<dbReference type="EMBL" id="JH817258">
    <property type="protein sequence ID" value="EKC31448.1"/>
    <property type="molecule type" value="Genomic_DNA"/>
</dbReference>
<feature type="region of interest" description="Disordered" evidence="1">
    <location>
        <begin position="1549"/>
        <end position="1576"/>
    </location>
</feature>
<reference evidence="2" key="1">
    <citation type="journal article" date="2012" name="Nature">
        <title>The oyster genome reveals stress adaptation and complexity of shell formation.</title>
        <authorList>
            <person name="Zhang G."/>
            <person name="Fang X."/>
            <person name="Guo X."/>
            <person name="Li L."/>
            <person name="Luo R."/>
            <person name="Xu F."/>
            <person name="Yang P."/>
            <person name="Zhang L."/>
            <person name="Wang X."/>
            <person name="Qi H."/>
            <person name="Xiong Z."/>
            <person name="Que H."/>
            <person name="Xie Y."/>
            <person name="Holland P.W."/>
            <person name="Paps J."/>
            <person name="Zhu Y."/>
            <person name="Wu F."/>
            <person name="Chen Y."/>
            <person name="Wang J."/>
            <person name="Peng C."/>
            <person name="Meng J."/>
            <person name="Yang L."/>
            <person name="Liu J."/>
            <person name="Wen B."/>
            <person name="Zhang N."/>
            <person name="Huang Z."/>
            <person name="Zhu Q."/>
            <person name="Feng Y."/>
            <person name="Mount A."/>
            <person name="Hedgecock D."/>
            <person name="Xu Z."/>
            <person name="Liu Y."/>
            <person name="Domazet-Loso T."/>
            <person name="Du Y."/>
            <person name="Sun X."/>
            <person name="Zhang S."/>
            <person name="Liu B."/>
            <person name="Cheng P."/>
            <person name="Jiang X."/>
            <person name="Li J."/>
            <person name="Fan D."/>
            <person name="Wang W."/>
            <person name="Fu W."/>
            <person name="Wang T."/>
            <person name="Wang B."/>
            <person name="Zhang J."/>
            <person name="Peng Z."/>
            <person name="Li Y."/>
            <person name="Li N."/>
            <person name="Wang J."/>
            <person name="Chen M."/>
            <person name="He Y."/>
            <person name="Tan F."/>
            <person name="Song X."/>
            <person name="Zheng Q."/>
            <person name="Huang R."/>
            <person name="Yang H."/>
            <person name="Du X."/>
            <person name="Chen L."/>
            <person name="Yang M."/>
            <person name="Gaffney P.M."/>
            <person name="Wang S."/>
            <person name="Luo L."/>
            <person name="She Z."/>
            <person name="Ming Y."/>
            <person name="Huang W."/>
            <person name="Zhang S."/>
            <person name="Huang B."/>
            <person name="Zhang Y."/>
            <person name="Qu T."/>
            <person name="Ni P."/>
            <person name="Miao G."/>
            <person name="Wang J."/>
            <person name="Wang Q."/>
            <person name="Steinberg C.E."/>
            <person name="Wang H."/>
            <person name="Li N."/>
            <person name="Qian L."/>
            <person name="Zhang G."/>
            <person name="Li Y."/>
            <person name="Yang H."/>
            <person name="Liu X."/>
            <person name="Wang J."/>
            <person name="Yin Y."/>
            <person name="Wang J."/>
        </authorList>
    </citation>
    <scope>NUCLEOTIDE SEQUENCE [LARGE SCALE GENOMIC DNA]</scope>
    <source>
        <strain evidence="2">05x7-T-G4-1.051#20</strain>
    </source>
</reference>
<feature type="compositionally biased region" description="Polar residues" evidence="1">
    <location>
        <begin position="84"/>
        <end position="96"/>
    </location>
</feature>
<feature type="compositionally biased region" description="Polar residues" evidence="1">
    <location>
        <begin position="1377"/>
        <end position="1396"/>
    </location>
</feature>
<evidence type="ECO:0000256" key="1">
    <source>
        <dbReference type="SAM" id="MobiDB-lite"/>
    </source>
</evidence>
<sequence>MGNETSSPERTKKNAVFESPVIIPHPDKELDDGGVYKGDHSDRILKVSEILRRSLEMDITENDESSGDVILRNVTENDGDVSEEPQSPTFRSSVTIHLTPCIKTLEPTDHESSSKENTESIKTSGQPSPSVDRPVGENDQVIEENIDNTISNVCMSRAAAEPSLCNGDTSGMSENSSTGVTSELEEDEIVAVTRVPYHRGNSNIDDYIEKAKKLALKSNGCPAGAPDSEDNVVPCNGSDNVDNGVIDVIESNEVISNHCEPVLDIEVIQKGINGELLEENSKVTTEEQVQEVLTEKQLDITIDKEREPDNFETKVLTEIIQKEEIQRQTSSEEHREKSKKKQSPLSKIGSKFNDALKTIKTKRRESMEKSKHRVSGAYAAEHDFTVKHASPTQEKSAIQWDDAERNKLNALHPNGISYEGATQKAYAICSEYACVVRKPGSSGMIELSPEIVEHKESESEYDTDSEIDTDLIMKASAPQTEAERQGPLYVGLIVRDVKEDEKAKLCEENIEVCVQNAPNESLDENVLDLVNGDNKDTLSQNETKLDIESEDTTVIQDTESEDKPVNRDIESVKTTDIPNEESVKTTGIPNDESKNSAVIPNKESEDATVIPNKESEDATVIPNKESEDATAIPNEESENVAFIPNEESVTSTVIPNVETEITTVIQTQKDVNAEEETIKRLETETMTEEKTTEASQSTPSPTKVKKKNSILKYLLHRESPKKGKKKDKSIKTSASETKASSGQKEKPEPESEDKQEVEAAEPTLMYVECREKEIAVAQAEIPDGEPKQRSESQGSEFEEIDLASTSEQQPEESSPTENVESYIVPVKSEREVNIRLPEDDVANDSMDLNMTGSSDNSEIHADENTDSAKSDFNDSGISDNHGTEIQLIKQEESQRPVEEKTEIDDVNNESSEKFDFDQNQAVVIDVTCADDIISESEMVNDVQSRQEKRKLPDEENDSLELPSPSESPAGGASASVSAKSSPTRKKKKKRVNSLSAKISDFFGVAEFRRRISTSSSRSDKSPQEDRNVWSSEEKKSERKQSGSSIHEDIMESRIQENEGTCSEIEEEITPKRSLEAKSMPMLNVEQSSEKHEGKTGSQTMLVKTRGKPKSKSPTKSSFLESFGLYTSKPKKRPVISSPIKQQNRKSLFDEDINIDVDQDLHIISLSDDEDDKDRTSKSKEVKVVSKETCGDVIVNGLKNDVKEESGNSRRNGKESEVGNVADKQTVLDAEVTHANVETSRENEKSVLSDISVDENNVINGVSQVDRKLSPGEYVSLKNGPENQATADVVTEYLKFEQDCVESSPNVESTEKGLNVDQTKSQIDNDEENLSAYEKSPADVLKGTSSVENVVDGIRCEEDKILDKTEKKEELKVENESKNVMTVNNDAANESVTSNDGNETREKISQEDVDSGKGDISESSEKKTDKNELIVPTQNNGLETEAGNEAPGSDSVGWSSEPCPSEPSNRVTVVATIETLPVSKDTDLRDSVSPEMCQDTDGDSLRNNAEYDSINLGEERTVAIENPNYCSTCQVENKSPSDTVDDLHSQAHIDVNGESTNDSKTITAESNEVRKSSSAAARSASMEELTVHSSHIYEEIEKKKPVIYRRFSDKSENRKVICTSPDPDGKKLKKKKSRSSSFSEFFRNPTKYKMPAWRNKKSKDQPKKKEEEMILQAGTSTSILYM</sequence>
<feature type="compositionally biased region" description="Polar residues" evidence="1">
    <location>
        <begin position="1672"/>
        <end position="1681"/>
    </location>
</feature>
<feature type="compositionally biased region" description="Basic and acidic residues" evidence="1">
    <location>
        <begin position="325"/>
        <end position="336"/>
    </location>
</feature>
<name>K1QBX5_MAGGI</name>
<feature type="region of interest" description="Disordered" evidence="1">
    <location>
        <begin position="612"/>
        <end position="648"/>
    </location>
</feature>
<feature type="compositionally biased region" description="Polar residues" evidence="1">
    <location>
        <begin position="1552"/>
        <end position="1565"/>
    </location>
</feature>
<feature type="region of interest" description="Disordered" evidence="1">
    <location>
        <begin position="325"/>
        <end position="347"/>
    </location>
</feature>
<proteinExistence type="predicted"/>
<feature type="compositionally biased region" description="Basic and acidic residues" evidence="1">
    <location>
        <begin position="889"/>
        <end position="900"/>
    </location>
</feature>
<feature type="compositionally biased region" description="Basic and acidic residues" evidence="1">
    <location>
        <begin position="1657"/>
        <end position="1667"/>
    </location>
</feature>
<feature type="region of interest" description="Disordered" evidence="1">
    <location>
        <begin position="935"/>
        <end position="993"/>
    </location>
</feature>
<feature type="compositionally biased region" description="Basic and acidic residues" evidence="1">
    <location>
        <begin position="1356"/>
        <end position="1376"/>
    </location>
</feature>
<feature type="region of interest" description="Disordered" evidence="1">
    <location>
        <begin position="1009"/>
        <end position="1122"/>
    </location>
</feature>
<feature type="region of interest" description="Disordered" evidence="1">
    <location>
        <begin position="667"/>
        <end position="920"/>
    </location>
</feature>
<feature type="region of interest" description="Disordered" evidence="1">
    <location>
        <begin position="1356"/>
        <end position="1465"/>
    </location>
</feature>
<organism evidence="2">
    <name type="scientific">Magallana gigas</name>
    <name type="common">Pacific oyster</name>
    <name type="synonym">Crassostrea gigas</name>
    <dbReference type="NCBI Taxonomy" id="29159"/>
    <lineage>
        <taxon>Eukaryota</taxon>
        <taxon>Metazoa</taxon>
        <taxon>Spiralia</taxon>
        <taxon>Lophotrochozoa</taxon>
        <taxon>Mollusca</taxon>
        <taxon>Bivalvia</taxon>
        <taxon>Autobranchia</taxon>
        <taxon>Pteriomorphia</taxon>
        <taxon>Ostreida</taxon>
        <taxon>Ostreoidea</taxon>
        <taxon>Ostreidae</taxon>
        <taxon>Magallana</taxon>
    </lineage>
</organism>
<dbReference type="InParanoid" id="K1QBX5"/>
<feature type="compositionally biased region" description="Low complexity" evidence="1">
    <location>
        <begin position="959"/>
        <end position="981"/>
    </location>
</feature>
<feature type="compositionally biased region" description="Basic residues" evidence="1">
    <location>
        <begin position="982"/>
        <end position="991"/>
    </location>
</feature>
<evidence type="ECO:0000313" key="2">
    <source>
        <dbReference type="EMBL" id="EKC31448.1"/>
    </source>
</evidence>
<feature type="region of interest" description="Disordered" evidence="1">
    <location>
        <begin position="578"/>
        <end position="597"/>
    </location>
</feature>
<feature type="compositionally biased region" description="Low complexity" evidence="1">
    <location>
        <begin position="804"/>
        <end position="817"/>
    </location>
</feature>
<protein>
    <submittedName>
        <fullName evidence="2">Uncharacterized protein</fullName>
    </submittedName>
</protein>
<feature type="region of interest" description="Disordered" evidence="1">
    <location>
        <begin position="1301"/>
        <end position="1336"/>
    </location>
</feature>
<feature type="compositionally biased region" description="Basic and acidic residues" evidence="1">
    <location>
        <begin position="743"/>
        <end position="757"/>
    </location>
</feature>
<dbReference type="KEGG" id="crg:105337541"/>
<dbReference type="OrthoDB" id="10594392at2759"/>
<gene>
    <name evidence="2" type="ORF">CGI_10021549</name>
</gene>
<feature type="region of interest" description="Disordered" evidence="1">
    <location>
        <begin position="57"/>
        <end position="136"/>
    </location>
</feature>
<feature type="compositionally biased region" description="Basic and acidic residues" evidence="1">
    <location>
        <begin position="944"/>
        <end position="953"/>
    </location>
</feature>
<feature type="compositionally biased region" description="Polar residues" evidence="1">
    <location>
        <begin position="846"/>
        <end position="856"/>
    </location>
</feature>
<feature type="compositionally biased region" description="Basic and acidic residues" evidence="1">
    <location>
        <begin position="1199"/>
        <end position="1216"/>
    </location>
</feature>
<feature type="compositionally biased region" description="Polar residues" evidence="1">
    <location>
        <begin position="166"/>
        <end position="181"/>
    </location>
</feature>
<feature type="compositionally biased region" description="Basic and acidic residues" evidence="1">
    <location>
        <begin position="106"/>
        <end position="119"/>
    </location>
</feature>
<feature type="compositionally biased region" description="Basic and acidic residues" evidence="1">
    <location>
        <begin position="857"/>
        <end position="872"/>
    </location>
</feature>
<feature type="compositionally biased region" description="Basic and acidic residues" evidence="1">
    <location>
        <begin position="676"/>
        <end position="692"/>
    </location>
</feature>
<feature type="compositionally biased region" description="Polar residues" evidence="1">
    <location>
        <begin position="120"/>
        <end position="129"/>
    </location>
</feature>
<feature type="region of interest" description="Disordered" evidence="1">
    <location>
        <begin position="1477"/>
        <end position="1502"/>
    </location>
</feature>
<feature type="region of interest" description="Disordered" evidence="1">
    <location>
        <begin position="165"/>
        <end position="184"/>
    </location>
</feature>
<feature type="compositionally biased region" description="Basic and acidic residues" evidence="1">
    <location>
        <begin position="1017"/>
        <end position="1056"/>
    </location>
</feature>
<feature type="compositionally biased region" description="Basic and acidic residues" evidence="1">
    <location>
        <begin position="827"/>
        <end position="838"/>
    </location>
</feature>
<feature type="region of interest" description="Disordered" evidence="1">
    <location>
        <begin position="1614"/>
        <end position="1681"/>
    </location>
</feature>